<evidence type="ECO:0000313" key="2">
    <source>
        <dbReference type="EMBL" id="MQY08234.1"/>
    </source>
</evidence>
<comment type="caution">
    <text evidence="2">The sequence shown here is derived from an EMBL/GenBank/DDBJ whole genome shotgun (WGS) entry which is preliminary data.</text>
</comment>
<gene>
    <name evidence="2" type="ORF">ACRB68_63400</name>
</gene>
<dbReference type="AlphaFoldDB" id="A0A7K0C5Y7"/>
<sequence length="211" mass="22117">MGDTPFEPFFDGLPPRRARRGTARPRSYARSFRCRSVTRRRTEASPGRFTDFLALHDALAERPGVDLRRVWLCGLACASAASALAAASVLLLHGLLRVEVPVFTATGTDTAALAYGICAGAMTVQATALLHVLVATAARPLRAFCWIGAMIVVLVTLLPLSADAPASAIIATALLDWAGGSGVIATLAAVAALSRGPGRDPFEGYGPPHLR</sequence>
<proteinExistence type="predicted"/>
<keyword evidence="1" id="KW-0812">Transmembrane</keyword>
<feature type="transmembrane region" description="Helical" evidence="1">
    <location>
        <begin position="143"/>
        <end position="162"/>
    </location>
</feature>
<keyword evidence="3" id="KW-1185">Reference proteome</keyword>
<name>A0A7K0C5Y7_9ACTN</name>
<dbReference type="OrthoDB" id="3483598at2"/>
<keyword evidence="1" id="KW-0472">Membrane</keyword>
<protein>
    <submittedName>
        <fullName evidence="2">Uncharacterized protein</fullName>
    </submittedName>
</protein>
<dbReference type="Proteomes" id="UP000487268">
    <property type="component" value="Unassembled WGS sequence"/>
</dbReference>
<dbReference type="RefSeq" id="WP_153538911.1">
    <property type="nucleotide sequence ID" value="NZ_WEGH01000004.1"/>
</dbReference>
<accession>A0A7K0C5Y7</accession>
<reference evidence="2 3" key="1">
    <citation type="submission" date="2019-10" db="EMBL/GenBank/DDBJ databases">
        <title>Actinomadura rubteroloni sp. nov. and Actinomadura macrotermitis sp. nov., isolated from the gut of fungus growing-termite Macrotermes natalensis.</title>
        <authorList>
            <person name="Benndorf R."/>
            <person name="Martin K."/>
            <person name="Kuefner M."/>
            <person name="De Beer W."/>
            <person name="Kaster A.-K."/>
            <person name="Vollmers J."/>
            <person name="Poulsen M."/>
            <person name="Beemelmanns C."/>
        </authorList>
    </citation>
    <scope>NUCLEOTIDE SEQUENCE [LARGE SCALE GENOMIC DNA]</scope>
    <source>
        <strain evidence="2 3">RB68</strain>
    </source>
</reference>
<dbReference type="EMBL" id="WEGH01000004">
    <property type="protein sequence ID" value="MQY08234.1"/>
    <property type="molecule type" value="Genomic_DNA"/>
</dbReference>
<feature type="transmembrane region" description="Helical" evidence="1">
    <location>
        <begin position="112"/>
        <end position="136"/>
    </location>
</feature>
<evidence type="ECO:0000256" key="1">
    <source>
        <dbReference type="SAM" id="Phobius"/>
    </source>
</evidence>
<feature type="transmembrane region" description="Helical" evidence="1">
    <location>
        <begin position="70"/>
        <end position="92"/>
    </location>
</feature>
<organism evidence="2 3">
    <name type="scientific">Actinomadura macrotermitis</name>
    <dbReference type="NCBI Taxonomy" id="2585200"/>
    <lineage>
        <taxon>Bacteria</taxon>
        <taxon>Bacillati</taxon>
        <taxon>Actinomycetota</taxon>
        <taxon>Actinomycetes</taxon>
        <taxon>Streptosporangiales</taxon>
        <taxon>Thermomonosporaceae</taxon>
        <taxon>Actinomadura</taxon>
    </lineage>
</organism>
<evidence type="ECO:0000313" key="3">
    <source>
        <dbReference type="Proteomes" id="UP000487268"/>
    </source>
</evidence>
<keyword evidence="1" id="KW-1133">Transmembrane helix</keyword>
<feature type="transmembrane region" description="Helical" evidence="1">
    <location>
        <begin position="168"/>
        <end position="193"/>
    </location>
</feature>